<dbReference type="InterPro" id="IPR008775">
    <property type="entry name" value="Phytyl_CoA_dOase-like"/>
</dbReference>
<dbReference type="Proteomes" id="UP000001593">
    <property type="component" value="Unassembled WGS sequence"/>
</dbReference>
<dbReference type="STRING" id="45351.A7S038"/>
<evidence type="ECO:0000256" key="2">
    <source>
        <dbReference type="ARBA" id="ARBA00022723"/>
    </source>
</evidence>
<accession>A7S038</accession>
<dbReference type="SUPFAM" id="SSF51197">
    <property type="entry name" value="Clavaminate synthase-like"/>
    <property type="match status" value="1"/>
</dbReference>
<dbReference type="AlphaFoldDB" id="A7S038"/>
<dbReference type="PhylomeDB" id="A7S038"/>
<evidence type="ECO:0000256" key="4">
    <source>
        <dbReference type="ARBA" id="ARBA00038356"/>
    </source>
</evidence>
<evidence type="ECO:0008006" key="7">
    <source>
        <dbReference type="Google" id="ProtNLM"/>
    </source>
</evidence>
<proteinExistence type="inferred from homology"/>
<organism evidence="5 6">
    <name type="scientific">Nematostella vectensis</name>
    <name type="common">Starlet sea anemone</name>
    <dbReference type="NCBI Taxonomy" id="45351"/>
    <lineage>
        <taxon>Eukaryota</taxon>
        <taxon>Metazoa</taxon>
        <taxon>Cnidaria</taxon>
        <taxon>Anthozoa</taxon>
        <taxon>Hexacorallia</taxon>
        <taxon>Actiniaria</taxon>
        <taxon>Edwardsiidae</taxon>
        <taxon>Nematostella</taxon>
    </lineage>
</organism>
<comment type="similarity">
    <text evidence="4">Belongs to the PhyH family. PHYHD1 subfamily.</text>
</comment>
<evidence type="ECO:0000256" key="3">
    <source>
        <dbReference type="ARBA" id="ARBA00023004"/>
    </source>
</evidence>
<dbReference type="Gene3D" id="2.60.120.620">
    <property type="entry name" value="q2cbj1_9rhob like domain"/>
    <property type="match status" value="1"/>
</dbReference>
<evidence type="ECO:0000313" key="5">
    <source>
        <dbReference type="EMBL" id="EDO42949.1"/>
    </source>
</evidence>
<keyword evidence="3" id="KW-0408">Iron</keyword>
<dbReference type="OMA" id="KYSEDNW"/>
<keyword evidence="2" id="KW-0479">Metal-binding</keyword>
<dbReference type="Pfam" id="PF05721">
    <property type="entry name" value="PhyH"/>
    <property type="match status" value="1"/>
</dbReference>
<evidence type="ECO:0000256" key="1">
    <source>
        <dbReference type="ARBA" id="ARBA00001962"/>
    </source>
</evidence>
<dbReference type="PANTHER" id="PTHR20883:SF15">
    <property type="entry name" value="PHYTANOYL-COA DIOXYGENASE DOMAIN-CONTAINING PROTEIN 1"/>
    <property type="match status" value="1"/>
</dbReference>
<gene>
    <name evidence="5" type="ORF">NEMVEDRAFT_v1g164778</name>
</gene>
<name>A7S038_NEMVE</name>
<dbReference type="HOGENOM" id="CLU_048953_0_0_1"/>
<dbReference type="EMBL" id="DS469559">
    <property type="protein sequence ID" value="EDO42949.1"/>
    <property type="molecule type" value="Genomic_DNA"/>
</dbReference>
<evidence type="ECO:0000313" key="6">
    <source>
        <dbReference type="Proteomes" id="UP000001593"/>
    </source>
</evidence>
<protein>
    <recommendedName>
        <fullName evidence="7">Phytanoyl-CoA dioxygenase</fullName>
    </recommendedName>
</protein>
<sequence length="275" mass="31085">MVDTNKDLHSKFASDGYVVIENFLSLDEVQELREAMRNIVDDLDLSQNPLSVFKTGDDQVGDDYFLTSGDKIRPFMEEGAFDKQGNLVKDKHVAINKIGHALHAFNPVFKKATFSKKIQEIAKSVAGMKNPVVPQSMYIFKQPGIGGEVNPHRDSTYLYTEPISAIGFWIPLEDCTTENGCLWFIPGSHKVDKIERRLIRTPGSKEHVVLHIGPQEEYNEAQSVPALTKKGSLVVIHGSVLHRSFPNKSSKSRHAYTFHMVEQNAKWSEQNWYVL</sequence>
<comment type="cofactor">
    <cofactor evidence="1">
        <name>Fe cation</name>
        <dbReference type="ChEBI" id="CHEBI:24875"/>
    </cofactor>
</comment>
<keyword evidence="6" id="KW-1185">Reference proteome</keyword>
<dbReference type="KEGG" id="nve:5514844"/>
<dbReference type="GO" id="GO:0046872">
    <property type="term" value="F:metal ion binding"/>
    <property type="evidence" value="ECO:0007669"/>
    <property type="project" value="UniProtKB-KW"/>
</dbReference>
<dbReference type="InParanoid" id="A7S038"/>
<dbReference type="PANTHER" id="PTHR20883">
    <property type="entry name" value="PHYTANOYL-COA DIOXYGENASE DOMAIN CONTAINING 1"/>
    <property type="match status" value="1"/>
</dbReference>
<reference evidence="5 6" key="1">
    <citation type="journal article" date="2007" name="Science">
        <title>Sea anemone genome reveals ancestral eumetazoan gene repertoire and genomic organization.</title>
        <authorList>
            <person name="Putnam N.H."/>
            <person name="Srivastava M."/>
            <person name="Hellsten U."/>
            <person name="Dirks B."/>
            <person name="Chapman J."/>
            <person name="Salamov A."/>
            <person name="Terry A."/>
            <person name="Shapiro H."/>
            <person name="Lindquist E."/>
            <person name="Kapitonov V.V."/>
            <person name="Jurka J."/>
            <person name="Genikhovich G."/>
            <person name="Grigoriev I.V."/>
            <person name="Lucas S.M."/>
            <person name="Steele R.E."/>
            <person name="Finnerty J.R."/>
            <person name="Technau U."/>
            <person name="Martindale M.Q."/>
            <person name="Rokhsar D.S."/>
        </authorList>
    </citation>
    <scope>NUCLEOTIDE SEQUENCE [LARGE SCALE GENOMIC DNA]</scope>
    <source>
        <strain evidence="6">CH2 X CH6</strain>
    </source>
</reference>
<dbReference type="eggNOG" id="KOG3290">
    <property type="taxonomic scope" value="Eukaryota"/>
</dbReference>